<evidence type="ECO:0000259" key="1">
    <source>
        <dbReference type="Pfam" id="PF00144"/>
    </source>
</evidence>
<accession>A0A7W9W728</accession>
<reference evidence="2 3" key="1">
    <citation type="submission" date="2020-08" db="EMBL/GenBank/DDBJ databases">
        <title>Genomic Encyclopedia of Type Strains, Phase IV (KMG-IV): sequencing the most valuable type-strain genomes for metagenomic binning, comparative biology and taxonomic classification.</title>
        <authorList>
            <person name="Goeker M."/>
        </authorList>
    </citation>
    <scope>NUCLEOTIDE SEQUENCE [LARGE SCALE GENOMIC DNA]</scope>
    <source>
        <strain evidence="2 3">DSM 23562</strain>
    </source>
</reference>
<keyword evidence="2" id="KW-0378">Hydrolase</keyword>
<dbReference type="PANTHER" id="PTHR46825:SF7">
    <property type="entry name" value="D-ALANYL-D-ALANINE CARBOXYPEPTIDASE"/>
    <property type="match status" value="1"/>
</dbReference>
<dbReference type="Gene3D" id="3.40.710.10">
    <property type="entry name" value="DD-peptidase/beta-lactamase superfamily"/>
    <property type="match status" value="1"/>
</dbReference>
<dbReference type="PANTHER" id="PTHR46825">
    <property type="entry name" value="D-ALANYL-D-ALANINE-CARBOXYPEPTIDASE/ENDOPEPTIDASE AMPH"/>
    <property type="match status" value="1"/>
</dbReference>
<dbReference type="EC" id="3.4.16.4" evidence="2"/>
<dbReference type="InterPro" id="IPR012338">
    <property type="entry name" value="Beta-lactam/transpept-like"/>
</dbReference>
<feature type="domain" description="Beta-lactamase-related" evidence="1">
    <location>
        <begin position="9"/>
        <end position="334"/>
    </location>
</feature>
<protein>
    <submittedName>
        <fullName evidence="2">D-alanyl-D-alanine carboxypeptidase</fullName>
        <ecNumber evidence="2">3.4.16.4</ecNumber>
    </submittedName>
</protein>
<proteinExistence type="predicted"/>
<organism evidence="2 3">
    <name type="scientific">Armatimonas rosea</name>
    <dbReference type="NCBI Taxonomy" id="685828"/>
    <lineage>
        <taxon>Bacteria</taxon>
        <taxon>Bacillati</taxon>
        <taxon>Armatimonadota</taxon>
        <taxon>Armatimonadia</taxon>
        <taxon>Armatimonadales</taxon>
        <taxon>Armatimonadaceae</taxon>
        <taxon>Armatimonas</taxon>
    </lineage>
</organism>
<keyword evidence="3" id="KW-1185">Reference proteome</keyword>
<name>A0A7W9W728_ARMRO</name>
<dbReference type="EMBL" id="JACHGW010000002">
    <property type="protein sequence ID" value="MBB6050177.1"/>
    <property type="molecule type" value="Genomic_DNA"/>
</dbReference>
<dbReference type="RefSeq" id="WP_184194645.1">
    <property type="nucleotide sequence ID" value="NZ_JACHGW010000002.1"/>
</dbReference>
<dbReference type="InterPro" id="IPR050491">
    <property type="entry name" value="AmpC-like"/>
</dbReference>
<dbReference type="GO" id="GO:0009002">
    <property type="term" value="F:serine-type D-Ala-D-Ala carboxypeptidase activity"/>
    <property type="evidence" value="ECO:0007669"/>
    <property type="project" value="UniProtKB-EC"/>
</dbReference>
<dbReference type="AlphaFoldDB" id="A0A7W9W728"/>
<gene>
    <name evidence="2" type="ORF">HNQ39_001968</name>
</gene>
<dbReference type="Proteomes" id="UP000520814">
    <property type="component" value="Unassembled WGS sequence"/>
</dbReference>
<dbReference type="InterPro" id="IPR001466">
    <property type="entry name" value="Beta-lactam-related"/>
</dbReference>
<keyword evidence="2" id="KW-0645">Protease</keyword>
<comment type="caution">
    <text evidence="2">The sequence shown here is derived from an EMBL/GenBank/DDBJ whole genome shotgun (WGS) entry which is preliminary data.</text>
</comment>
<evidence type="ECO:0000313" key="2">
    <source>
        <dbReference type="EMBL" id="MBB6050177.1"/>
    </source>
</evidence>
<dbReference type="SUPFAM" id="SSF56601">
    <property type="entry name" value="beta-lactamase/transpeptidase-like"/>
    <property type="match status" value="1"/>
</dbReference>
<dbReference type="Pfam" id="PF00144">
    <property type="entry name" value="Beta-lactamase"/>
    <property type="match status" value="1"/>
</dbReference>
<evidence type="ECO:0000313" key="3">
    <source>
        <dbReference type="Proteomes" id="UP000520814"/>
    </source>
</evidence>
<sequence length="352" mass="39460">MKQTSLQAALQHWQESVSFPGASLGIVRGDEAPQGLVIGWADKERKIPLKPTDRMLQGSVGKTYVAAVALQLVQEKKLVLDEKLSVYLGKESWFSRLPNAAELTIRQLMNHTSGLVRFEFKDEFIRDLLAHPDKVWKPEERLAYIFDTKAPFAAGQGWEYSDTNYIVLGMVIEHTTRSTYYDEAKKRLLKPFQLSDTLPSDRRRIPRLVQGYAGKDNPFGGSDTMLKDGQLAFNPQVEWCGGGMASTAKDLARWGKRLYEAKAFSQELHEEQVHGVPAQLGPNVTYGLGTMIRPTPLGVAWGHSGYFPGYLTELLYFPEHKLSMALQVNTSVPKTLGKPLVRQLIELAELAK</sequence>
<keyword evidence="2" id="KW-0121">Carboxypeptidase</keyword>